<dbReference type="InterPro" id="IPR041437">
    <property type="entry name" value="GH115_C"/>
</dbReference>
<comment type="caution">
    <text evidence="3">The sequence shown here is derived from an EMBL/GenBank/DDBJ whole genome shotgun (WGS) entry which is preliminary data.</text>
</comment>
<dbReference type="SUPFAM" id="SSF55545">
    <property type="entry name" value="beta-N-acetylhexosaminidase-like domain"/>
    <property type="match status" value="1"/>
</dbReference>
<dbReference type="InterPro" id="IPR031924">
    <property type="entry name" value="GH115"/>
</dbReference>
<dbReference type="GO" id="GO:0005975">
    <property type="term" value="P:carbohydrate metabolic process"/>
    <property type="evidence" value="ECO:0007669"/>
    <property type="project" value="UniProtKB-ARBA"/>
</dbReference>
<dbReference type="Pfam" id="PF17829">
    <property type="entry name" value="GH115_C"/>
    <property type="match status" value="1"/>
</dbReference>
<gene>
    <name evidence="3" type="ORF">DSM02_738</name>
</gene>
<sequence>MHRALNSRTPYTSQMMKINMKLNLLSYIAFFFCIFQFNTTCSQTPNRFELVTDSQQVRILYDKDGVALDSITAHLLAKDIEHVSGYLPQVTTDKTSISGNAIVIGNRASELIQSFSGAKTSIQGDWETYTIQHLQHPTAKLDKVLLIAGADPRGTAYGVFSVSEQIGVSPWYWWADVTPLEQKELVLNVEAIQSKTPAVKFRGIFINDEDWGLQPWAEKTFEPETGDIGPKTYAKIFELILRLRANTLWPAMHPSTKAFFHYPGNRKMAEKYEIVLGSSHAEPMLRNNVDEWDHEAMGDFNYFTNKQKVLDYWESRVKEAQHVNGIYTLGMRGVHDSGMEGAKNTADAAKVLDEIIEDQRNLLSKHIGNPESIPQVFTIYKEVLDVYEYGLELPEDITLMWTDDNYGYIRRLSNTEERKRSGGSGVYYHASYWGRPHDYLWLSTTHPALIREEMLKAYDTGADKIWILNVGDIKPAEYNIQFFMDLAFDPDSFRNPSSYKKHMQTFYEAIFGKNVGGEISKLKECYYDLSWLRKPEFMGWSQTEPTRPTHLTAFSLDKENPDRRAAYQNLETKVNQLSGQIPNTRKDAWFELVAYPVLAASAMNQKFLYRDLATFYANQSLEGSKNYQDSIALHQNKIKQLTAHYNTQIANGKWSKMMHHAPRYLPVYELPKAVRSEEKAIKKYSPPMHIQKMASFTKTENFEDNFPLELTGLGYSKSALQLTPVTQKQYSDTAFTDNPVIHYEIISNEKMDSAVLTLTAVPNHPITGGQKLRLGVQWDEQPVAILNFETQGRSEAWKVNVLRNQARASLSLNDIDPGKHRLKLYAIDPGVLPDYFLLSKENEDIPYTFPKNQK</sequence>
<proteinExistence type="predicted"/>
<dbReference type="Gene3D" id="1.20.58.2150">
    <property type="match status" value="1"/>
</dbReference>
<dbReference type="EMBL" id="QOVK01000002">
    <property type="protein sequence ID" value="RXG25572.1"/>
    <property type="molecule type" value="Genomic_DNA"/>
</dbReference>
<dbReference type="OrthoDB" id="8727830at2"/>
<dbReference type="PANTHER" id="PTHR37842">
    <property type="match status" value="1"/>
</dbReference>
<dbReference type="Gene3D" id="3.20.20.520">
    <property type="entry name" value="Glycosyl hydrolase family 115"/>
    <property type="match status" value="1"/>
</dbReference>
<dbReference type="PANTHER" id="PTHR37842:SF2">
    <property type="entry name" value="GYLCOSYL HYDROLASE 115 C-TERMINAL DOMAIN-CONTAINING PROTEIN"/>
    <property type="match status" value="1"/>
</dbReference>
<protein>
    <submittedName>
        <fullName evidence="3">Putative glucuronidase</fullName>
    </submittedName>
</protein>
<dbReference type="Proteomes" id="UP000289859">
    <property type="component" value="Unassembled WGS sequence"/>
</dbReference>
<keyword evidence="1" id="KW-0378">Hydrolase</keyword>
<dbReference type="Pfam" id="PF15979">
    <property type="entry name" value="Glyco_hydro_115"/>
    <property type="match status" value="1"/>
</dbReference>
<evidence type="ECO:0000313" key="3">
    <source>
        <dbReference type="EMBL" id="RXG25572.1"/>
    </source>
</evidence>
<dbReference type="InterPro" id="IPR042301">
    <property type="entry name" value="GH115_sf"/>
</dbReference>
<dbReference type="Gene3D" id="2.60.120.1620">
    <property type="match status" value="1"/>
</dbReference>
<dbReference type="AlphaFoldDB" id="A0A4V1KRN9"/>
<accession>A0A4V1KRN9</accession>
<reference evidence="3 4" key="1">
    <citation type="submission" date="2018-07" db="EMBL/GenBank/DDBJ databases">
        <title>Leeuwenhoekiella genomics.</title>
        <authorList>
            <person name="Tahon G."/>
            <person name="Willems A."/>
        </authorList>
    </citation>
    <scope>NUCLEOTIDE SEQUENCE [LARGE SCALE GENOMIC DNA]</scope>
    <source>
        <strain evidence="3 4">LMG 29608</strain>
    </source>
</reference>
<evidence type="ECO:0000256" key="1">
    <source>
        <dbReference type="ARBA" id="ARBA00022801"/>
    </source>
</evidence>
<feature type="domain" description="Gylcosyl hydrolase 115 C-terminal" evidence="2">
    <location>
        <begin position="709"/>
        <end position="840"/>
    </location>
</feature>
<dbReference type="Gene3D" id="3.30.379.10">
    <property type="entry name" value="Chitobiase/beta-hexosaminidase domain 2-like"/>
    <property type="match status" value="1"/>
</dbReference>
<dbReference type="GO" id="GO:0016787">
    <property type="term" value="F:hydrolase activity"/>
    <property type="evidence" value="ECO:0007669"/>
    <property type="project" value="UniProtKB-KW"/>
</dbReference>
<evidence type="ECO:0000259" key="2">
    <source>
        <dbReference type="Pfam" id="PF17829"/>
    </source>
</evidence>
<evidence type="ECO:0000313" key="4">
    <source>
        <dbReference type="Proteomes" id="UP000289859"/>
    </source>
</evidence>
<name>A0A4V1KRN9_9FLAO</name>
<dbReference type="InterPro" id="IPR029018">
    <property type="entry name" value="Hex-like_dom2"/>
</dbReference>
<keyword evidence="4" id="KW-1185">Reference proteome</keyword>
<organism evidence="3 4">
    <name type="scientific">Leeuwenhoekiella polynyae</name>
    <dbReference type="NCBI Taxonomy" id="1550906"/>
    <lineage>
        <taxon>Bacteria</taxon>
        <taxon>Pseudomonadati</taxon>
        <taxon>Bacteroidota</taxon>
        <taxon>Flavobacteriia</taxon>
        <taxon>Flavobacteriales</taxon>
        <taxon>Flavobacteriaceae</taxon>
        <taxon>Leeuwenhoekiella</taxon>
    </lineage>
</organism>